<evidence type="ECO:0000313" key="3">
    <source>
        <dbReference type="Proteomes" id="UP001305414"/>
    </source>
</evidence>
<evidence type="ECO:0000313" key="2">
    <source>
        <dbReference type="EMBL" id="KAK5630170.1"/>
    </source>
</evidence>
<dbReference type="EMBL" id="JAWHQM010000015">
    <property type="protein sequence ID" value="KAK5630170.1"/>
    <property type="molecule type" value="Genomic_DNA"/>
</dbReference>
<organism evidence="2 3">
    <name type="scientific">Xylaria bambusicola</name>
    <dbReference type="NCBI Taxonomy" id="326684"/>
    <lineage>
        <taxon>Eukaryota</taxon>
        <taxon>Fungi</taxon>
        <taxon>Dikarya</taxon>
        <taxon>Ascomycota</taxon>
        <taxon>Pezizomycotina</taxon>
        <taxon>Sordariomycetes</taxon>
        <taxon>Xylariomycetidae</taxon>
        <taxon>Xylariales</taxon>
        <taxon>Xylariaceae</taxon>
        <taxon>Xylaria</taxon>
    </lineage>
</organism>
<reference evidence="2 3" key="1">
    <citation type="submission" date="2023-10" db="EMBL/GenBank/DDBJ databases">
        <title>Draft genome sequence of Xylaria bambusicola isolate GMP-LS, the root and basal stem rot pathogen of sugarcane in Indonesia.</title>
        <authorList>
            <person name="Selvaraj P."/>
            <person name="Muralishankar V."/>
            <person name="Muruganantham S."/>
            <person name="Sp S."/>
            <person name="Haryani S."/>
            <person name="Lau K.J.X."/>
            <person name="Naqvi N.I."/>
        </authorList>
    </citation>
    <scope>NUCLEOTIDE SEQUENCE [LARGE SCALE GENOMIC DNA]</scope>
    <source>
        <strain evidence="2">GMP-LS</strain>
    </source>
</reference>
<comment type="caution">
    <text evidence="2">The sequence shown here is derived from an EMBL/GenBank/DDBJ whole genome shotgun (WGS) entry which is preliminary data.</text>
</comment>
<dbReference type="AlphaFoldDB" id="A0AAN7YY56"/>
<sequence length="133" mass="14396">MNLAVIDLAAKAFCRVAVSALLARLELIESFIPFIGEIAITLAIIAGCVKSMEKEGKSVKYDVPKTQPTDVPDRPNPKSVIPTKSGDKSSPTCSRNSKRATPVESTHNIDDTAMRIMKALANKHDDSWRDGDG</sequence>
<name>A0AAN7YY56_9PEZI</name>
<gene>
    <name evidence="2" type="ORF">RRF57_005885</name>
</gene>
<feature type="region of interest" description="Disordered" evidence="1">
    <location>
        <begin position="57"/>
        <end position="109"/>
    </location>
</feature>
<accession>A0AAN7YY56</accession>
<evidence type="ECO:0000256" key="1">
    <source>
        <dbReference type="SAM" id="MobiDB-lite"/>
    </source>
</evidence>
<protein>
    <submittedName>
        <fullName evidence="2">Uncharacterized protein</fullName>
    </submittedName>
</protein>
<proteinExistence type="predicted"/>
<dbReference type="Proteomes" id="UP001305414">
    <property type="component" value="Unassembled WGS sequence"/>
</dbReference>
<keyword evidence="3" id="KW-1185">Reference proteome</keyword>